<gene>
    <name evidence="3" type="ORF">LITE_LOCUS30011</name>
</gene>
<evidence type="ECO:0000313" key="3">
    <source>
        <dbReference type="EMBL" id="CAI0449001.1"/>
    </source>
</evidence>
<protein>
    <recommendedName>
        <fullName evidence="2">Transposase MuDR plant domain-containing protein</fullName>
    </recommendedName>
</protein>
<feature type="compositionally biased region" description="Polar residues" evidence="1">
    <location>
        <begin position="9"/>
        <end position="23"/>
    </location>
</feature>
<feature type="domain" description="Transposase MuDR plant" evidence="2">
    <location>
        <begin position="167"/>
        <end position="227"/>
    </location>
</feature>
<reference evidence="3" key="1">
    <citation type="submission" date="2022-08" db="EMBL/GenBank/DDBJ databases">
        <authorList>
            <person name="Gutierrez-Valencia J."/>
        </authorList>
    </citation>
    <scope>NUCLEOTIDE SEQUENCE</scope>
</reference>
<evidence type="ECO:0000313" key="4">
    <source>
        <dbReference type="Proteomes" id="UP001154282"/>
    </source>
</evidence>
<name>A0AAV0MR92_9ROSI</name>
<evidence type="ECO:0000259" key="2">
    <source>
        <dbReference type="Pfam" id="PF03108"/>
    </source>
</evidence>
<organism evidence="3 4">
    <name type="scientific">Linum tenue</name>
    <dbReference type="NCBI Taxonomy" id="586396"/>
    <lineage>
        <taxon>Eukaryota</taxon>
        <taxon>Viridiplantae</taxon>
        <taxon>Streptophyta</taxon>
        <taxon>Embryophyta</taxon>
        <taxon>Tracheophyta</taxon>
        <taxon>Spermatophyta</taxon>
        <taxon>Magnoliopsida</taxon>
        <taxon>eudicotyledons</taxon>
        <taxon>Gunneridae</taxon>
        <taxon>Pentapetalae</taxon>
        <taxon>rosids</taxon>
        <taxon>fabids</taxon>
        <taxon>Malpighiales</taxon>
        <taxon>Linaceae</taxon>
        <taxon>Linum</taxon>
    </lineage>
</organism>
<dbReference type="InterPro" id="IPR004332">
    <property type="entry name" value="Transposase_MuDR"/>
</dbReference>
<evidence type="ECO:0000256" key="1">
    <source>
        <dbReference type="SAM" id="MobiDB-lite"/>
    </source>
</evidence>
<dbReference type="AlphaFoldDB" id="A0AAV0MR92"/>
<dbReference type="Proteomes" id="UP001154282">
    <property type="component" value="Unassembled WGS sequence"/>
</dbReference>
<sequence length="231" mass="25555">MADHEVILGQNQNEGLRENQQLVLGQGDEHHHLDLGQSQDHDELGLSHHRDHELGLEQTNDHDEADSVHRYGLENELGGIDRKPEPVGHELALPVQGHELVVSENNNESPVSDDDQELVAHLELAVQEGDEEIGMEEHSDDLSMDQSLVLHTPVIQARTVLAGPGYELKVGQEFLDVISCRRALRDTAIALHFEIQTIKSDKSRFTAKCATDGCPWRIHAAKLPGVPTSPS</sequence>
<feature type="compositionally biased region" description="Basic and acidic residues" evidence="1">
    <location>
        <begin position="27"/>
        <end position="45"/>
    </location>
</feature>
<comment type="caution">
    <text evidence="3">The sequence shown here is derived from an EMBL/GenBank/DDBJ whole genome shotgun (WGS) entry which is preliminary data.</text>
</comment>
<accession>A0AAV0MR92</accession>
<feature type="region of interest" description="Disordered" evidence="1">
    <location>
        <begin position="1"/>
        <end position="45"/>
    </location>
</feature>
<keyword evidence="4" id="KW-1185">Reference proteome</keyword>
<proteinExistence type="predicted"/>
<dbReference type="Pfam" id="PF03108">
    <property type="entry name" value="DBD_Tnp_Mut"/>
    <property type="match status" value="1"/>
</dbReference>
<dbReference type="EMBL" id="CAMGYJ010000007">
    <property type="protein sequence ID" value="CAI0449001.1"/>
    <property type="molecule type" value="Genomic_DNA"/>
</dbReference>